<evidence type="ECO:0000313" key="1">
    <source>
        <dbReference type="EMBL" id="ETJ16150.1"/>
    </source>
</evidence>
<comment type="caution">
    <text evidence="1">The sequence shown here is derived from an EMBL/GenBank/DDBJ whole genome shotgun (WGS) entry which is preliminary data.</text>
</comment>
<protein>
    <submittedName>
        <fullName evidence="1">Uncharacterized protein</fullName>
    </submittedName>
</protein>
<sequence length="39" mass="4632">MLAVIVNIEYVLLTVKGFTFIETKLTRKIWGYPWMNKTL</sequence>
<feature type="non-terminal residue" evidence="1">
    <location>
        <position position="39"/>
    </location>
</feature>
<name>W1WGC7_9ZZZZ</name>
<dbReference type="AlphaFoldDB" id="W1WGC7"/>
<gene>
    <name evidence="1" type="ORF">Q604_UNBc4C00107G0001</name>
</gene>
<accession>W1WGC7</accession>
<reference evidence="1" key="1">
    <citation type="submission" date="2013-12" db="EMBL/GenBank/DDBJ databases">
        <title>A Varibaculum cambriense genome reconstructed from a premature infant gut community with otherwise low bacterial novelty that shifts toward anaerobic metabolism during the third week of life.</title>
        <authorList>
            <person name="Brown C.T."/>
            <person name="Sharon I."/>
            <person name="Thomas B.C."/>
            <person name="Castelle C.J."/>
            <person name="Morowitz M.J."/>
            <person name="Banfield J.F."/>
        </authorList>
    </citation>
    <scope>NUCLEOTIDE SEQUENCE</scope>
</reference>
<proteinExistence type="predicted"/>
<organism evidence="1">
    <name type="scientific">human gut metagenome</name>
    <dbReference type="NCBI Taxonomy" id="408170"/>
    <lineage>
        <taxon>unclassified sequences</taxon>
        <taxon>metagenomes</taxon>
        <taxon>organismal metagenomes</taxon>
    </lineage>
</organism>
<dbReference type="EMBL" id="AZMM01018888">
    <property type="protein sequence ID" value="ETJ16150.1"/>
    <property type="molecule type" value="Genomic_DNA"/>
</dbReference>